<organism evidence="1 2">
    <name type="scientific">Vibrio agarivorans</name>
    <dbReference type="NCBI Taxonomy" id="153622"/>
    <lineage>
        <taxon>Bacteria</taxon>
        <taxon>Pseudomonadati</taxon>
        <taxon>Pseudomonadota</taxon>
        <taxon>Gammaproteobacteria</taxon>
        <taxon>Vibrionales</taxon>
        <taxon>Vibrionaceae</taxon>
        <taxon>Vibrio</taxon>
    </lineage>
</organism>
<evidence type="ECO:0000313" key="1">
    <source>
        <dbReference type="EMBL" id="MDN2480379.1"/>
    </source>
</evidence>
<keyword evidence="2" id="KW-1185">Reference proteome</keyword>
<name>A0ABT7XXV4_9VIBR</name>
<protein>
    <submittedName>
        <fullName evidence="1">DUF1127 domain-containing protein</fullName>
    </submittedName>
</protein>
<gene>
    <name evidence="1" type="ORF">QWJ08_03075</name>
</gene>
<dbReference type="EMBL" id="JAUEOZ010000001">
    <property type="protein sequence ID" value="MDN2480379.1"/>
    <property type="molecule type" value="Genomic_DNA"/>
</dbReference>
<evidence type="ECO:0000313" key="2">
    <source>
        <dbReference type="Proteomes" id="UP001169719"/>
    </source>
</evidence>
<dbReference type="Proteomes" id="UP001169719">
    <property type="component" value="Unassembled WGS sequence"/>
</dbReference>
<reference evidence="1" key="1">
    <citation type="submission" date="2024-05" db="EMBL/GenBank/DDBJ databases">
        <title>Genome Sequences of Four Agar- Degrading Marine Bacteria.</title>
        <authorList>
            <person name="Phillips E.K."/>
            <person name="Shaffer J.C."/>
            <person name="Henson M.W."/>
            <person name="Temperton B."/>
            <person name="Thrash C.J."/>
            <person name="Martin M.O."/>
        </authorList>
    </citation>
    <scope>NUCLEOTIDE SEQUENCE</scope>
    <source>
        <strain evidence="1">EKP203</strain>
    </source>
</reference>
<comment type="caution">
    <text evidence="1">The sequence shown here is derived from an EMBL/GenBank/DDBJ whole genome shotgun (WGS) entry which is preliminary data.</text>
</comment>
<proteinExistence type="predicted"/>
<dbReference type="RefSeq" id="WP_289960634.1">
    <property type="nucleotide sequence ID" value="NZ_JAUEOZ010000001.1"/>
</dbReference>
<sequence length="83" mass="9763">MRHSIYLKLAAWCVVADLKQEERAWKRRVRQSAHELPFHSEHLLRDVGLDATGRPLGRTEAPKATADRRVRHLRRILQSRMIT</sequence>
<accession>A0ABT7XXV4</accession>